<gene>
    <name evidence="2" type="ORF">COU08_02270</name>
</gene>
<organism evidence="2 3">
    <name type="scientific">Candidatus Harrisonbacteria bacterium CG10_big_fil_rev_8_21_14_0_10_42_17</name>
    <dbReference type="NCBI Taxonomy" id="1974584"/>
    <lineage>
        <taxon>Bacteria</taxon>
        <taxon>Candidatus Harrisoniibacteriota</taxon>
    </lineage>
</organism>
<keyword evidence="1" id="KW-1133">Transmembrane helix</keyword>
<name>A0A2M6WI40_9BACT</name>
<dbReference type="Proteomes" id="UP000228635">
    <property type="component" value="Unassembled WGS sequence"/>
</dbReference>
<accession>A0A2M6WI40</accession>
<dbReference type="EMBL" id="PFBA01000021">
    <property type="protein sequence ID" value="PIT92461.1"/>
    <property type="molecule type" value="Genomic_DNA"/>
</dbReference>
<evidence type="ECO:0000313" key="3">
    <source>
        <dbReference type="Proteomes" id="UP000228635"/>
    </source>
</evidence>
<reference evidence="3" key="1">
    <citation type="submission" date="2017-09" db="EMBL/GenBank/DDBJ databases">
        <title>Depth-based differentiation of microbial function through sediment-hosted aquifers and enrichment of novel symbionts in the deep terrestrial subsurface.</title>
        <authorList>
            <person name="Probst A.J."/>
            <person name="Ladd B."/>
            <person name="Jarett J.K."/>
            <person name="Geller-Mcgrath D.E."/>
            <person name="Sieber C.M.K."/>
            <person name="Emerson J.B."/>
            <person name="Anantharaman K."/>
            <person name="Thomas B.C."/>
            <person name="Malmstrom R."/>
            <person name="Stieglmeier M."/>
            <person name="Klingl A."/>
            <person name="Woyke T."/>
            <person name="Ryan C.M."/>
            <person name="Banfield J.F."/>
        </authorList>
    </citation>
    <scope>NUCLEOTIDE SEQUENCE [LARGE SCALE GENOMIC DNA]</scope>
</reference>
<feature type="transmembrane region" description="Helical" evidence="1">
    <location>
        <begin position="12"/>
        <end position="32"/>
    </location>
</feature>
<feature type="transmembrane region" description="Helical" evidence="1">
    <location>
        <begin position="83"/>
        <end position="109"/>
    </location>
</feature>
<evidence type="ECO:0000313" key="2">
    <source>
        <dbReference type="EMBL" id="PIT92461.1"/>
    </source>
</evidence>
<proteinExistence type="predicted"/>
<sequence>MSISLVYLVHLFFYRIFKFIYDWYIASFFFVWRKLRETLRSFDQVLALGITLRNLFNPLYQDYSPVGRVLGPIFRMGRVIVAFMFYGFVITCALLFYLFWVSIPFYILYAGVYGNFPWTL</sequence>
<keyword evidence="1" id="KW-0472">Membrane</keyword>
<evidence type="ECO:0000256" key="1">
    <source>
        <dbReference type="SAM" id="Phobius"/>
    </source>
</evidence>
<keyword evidence="1" id="KW-0812">Transmembrane</keyword>
<protein>
    <submittedName>
        <fullName evidence="2">Uncharacterized protein</fullName>
    </submittedName>
</protein>
<comment type="caution">
    <text evidence="2">The sequence shown here is derived from an EMBL/GenBank/DDBJ whole genome shotgun (WGS) entry which is preliminary data.</text>
</comment>
<dbReference type="AlphaFoldDB" id="A0A2M6WI40"/>